<dbReference type="AlphaFoldDB" id="A0A9Q0WFX6"/>
<comment type="caution">
    <text evidence="2">The sequence shown here is derived from an EMBL/GenBank/DDBJ whole genome shotgun (WGS) entry which is preliminary data.</text>
</comment>
<evidence type="ECO:0000313" key="3">
    <source>
        <dbReference type="Proteomes" id="UP001151532"/>
    </source>
</evidence>
<accession>A0A9Q0WFX6</accession>
<keyword evidence="3" id="KW-1185">Reference proteome</keyword>
<evidence type="ECO:0000313" key="2">
    <source>
        <dbReference type="EMBL" id="KAJ6766531.1"/>
    </source>
</evidence>
<protein>
    <recommendedName>
        <fullName evidence="1">UGP3-like C-terminal hexapeptide repeats domain-containing protein</fullName>
    </recommendedName>
</protein>
<name>A0A9Q0WFX6_SALPP</name>
<reference evidence="2" key="1">
    <citation type="submission" date="2022-11" db="EMBL/GenBank/DDBJ databases">
        <authorList>
            <person name="Hyden B.L."/>
            <person name="Feng K."/>
            <person name="Yates T."/>
            <person name="Jawdy S."/>
            <person name="Smart L.B."/>
            <person name="Muchero W."/>
        </authorList>
    </citation>
    <scope>NUCLEOTIDE SEQUENCE</scope>
    <source>
        <tissue evidence="2">Shoot tip</tissue>
    </source>
</reference>
<dbReference type="OrthoDB" id="779905at2759"/>
<gene>
    <name evidence="2" type="ORF">OIU79_022488</name>
</gene>
<organism evidence="2 3">
    <name type="scientific">Salix purpurea</name>
    <name type="common">Purple osier willow</name>
    <dbReference type="NCBI Taxonomy" id="77065"/>
    <lineage>
        <taxon>Eukaryota</taxon>
        <taxon>Viridiplantae</taxon>
        <taxon>Streptophyta</taxon>
        <taxon>Embryophyta</taxon>
        <taxon>Tracheophyta</taxon>
        <taxon>Spermatophyta</taxon>
        <taxon>Magnoliopsida</taxon>
        <taxon>eudicotyledons</taxon>
        <taxon>Gunneridae</taxon>
        <taxon>Pentapetalae</taxon>
        <taxon>rosids</taxon>
        <taxon>fabids</taxon>
        <taxon>Malpighiales</taxon>
        <taxon>Salicaceae</taxon>
        <taxon>Saliceae</taxon>
        <taxon>Salix</taxon>
    </lineage>
</organism>
<reference evidence="2" key="2">
    <citation type="journal article" date="2023" name="Int. J. Mol. Sci.">
        <title>De Novo Assembly and Annotation of 11 Diverse Shrub Willow (Salix) Genomes Reveals Novel Gene Organization in Sex-Linked Regions.</title>
        <authorList>
            <person name="Hyden B."/>
            <person name="Feng K."/>
            <person name="Yates T.B."/>
            <person name="Jawdy S."/>
            <person name="Cereghino C."/>
            <person name="Smart L.B."/>
            <person name="Muchero W."/>
        </authorList>
    </citation>
    <scope>NUCLEOTIDE SEQUENCE</scope>
    <source>
        <tissue evidence="2">Shoot tip</tissue>
    </source>
</reference>
<dbReference type="InterPro" id="IPR057388">
    <property type="entry name" value="Hexapep_UGP3_C"/>
</dbReference>
<proteinExistence type="predicted"/>
<dbReference type="Pfam" id="PF25441">
    <property type="entry name" value="Hexapep_UGP3_C"/>
    <property type="match status" value="1"/>
</dbReference>
<dbReference type="Proteomes" id="UP001151532">
    <property type="component" value="Chromosome 4"/>
</dbReference>
<dbReference type="EMBL" id="JAPFFK010000004">
    <property type="protein sequence ID" value="KAJ6766531.1"/>
    <property type="molecule type" value="Genomic_DNA"/>
</dbReference>
<feature type="domain" description="UGP3-like C-terminal hexapeptide repeats" evidence="1">
    <location>
        <begin position="39"/>
        <end position="104"/>
    </location>
</feature>
<sequence>MRKKRHSDNFLHQTLDGAFLDILHSASDILSRCAVEPPQIQVEEFSWRNVQLVGSLIVIAENVMGSTIIDPNGEPILQYGNRCSIFRLQNVEVVNKGINWSFGDRILET</sequence>
<evidence type="ECO:0000259" key="1">
    <source>
        <dbReference type="Pfam" id="PF25441"/>
    </source>
</evidence>